<evidence type="ECO:0000313" key="4">
    <source>
        <dbReference type="Proteomes" id="UP000318199"/>
    </source>
</evidence>
<dbReference type="RefSeq" id="WP_145893315.1">
    <property type="nucleotide sequence ID" value="NZ_VOBQ01000009.1"/>
</dbReference>
<feature type="region of interest" description="Disordered" evidence="1">
    <location>
        <begin position="29"/>
        <end position="48"/>
    </location>
</feature>
<accession>A0A562ZS12</accession>
<comment type="caution">
    <text evidence="3">The sequence shown here is derived from an EMBL/GenBank/DDBJ whole genome shotgun (WGS) entry which is preliminary data.</text>
</comment>
<name>A0A562ZS12_9BURK</name>
<reference evidence="3 4" key="1">
    <citation type="submission" date="2019-07" db="EMBL/GenBank/DDBJ databases">
        <title>Caenimonas sedimenti sp. nov., isolated from activated sludge.</title>
        <authorList>
            <person name="Xu J."/>
        </authorList>
    </citation>
    <scope>NUCLEOTIDE SEQUENCE [LARGE SCALE GENOMIC DNA]</scope>
    <source>
        <strain evidence="3 4">HX-9-20</strain>
    </source>
</reference>
<dbReference type="AlphaFoldDB" id="A0A562ZS12"/>
<feature type="chain" id="PRO_5022087668" description="DUF4148 domain-containing protein" evidence="2">
    <location>
        <begin position="26"/>
        <end position="113"/>
    </location>
</feature>
<evidence type="ECO:0008006" key="5">
    <source>
        <dbReference type="Google" id="ProtNLM"/>
    </source>
</evidence>
<proteinExistence type="predicted"/>
<evidence type="ECO:0000256" key="1">
    <source>
        <dbReference type="SAM" id="MobiDB-lite"/>
    </source>
</evidence>
<organism evidence="3 4">
    <name type="scientific">Caenimonas sedimenti</name>
    <dbReference type="NCBI Taxonomy" id="2596921"/>
    <lineage>
        <taxon>Bacteria</taxon>
        <taxon>Pseudomonadati</taxon>
        <taxon>Pseudomonadota</taxon>
        <taxon>Betaproteobacteria</taxon>
        <taxon>Burkholderiales</taxon>
        <taxon>Comamonadaceae</taxon>
        <taxon>Caenimonas</taxon>
    </lineage>
</organism>
<evidence type="ECO:0000313" key="3">
    <source>
        <dbReference type="EMBL" id="TWO71085.1"/>
    </source>
</evidence>
<dbReference type="EMBL" id="VOBQ01000009">
    <property type="protein sequence ID" value="TWO71085.1"/>
    <property type="molecule type" value="Genomic_DNA"/>
</dbReference>
<gene>
    <name evidence="3" type="ORF">FN976_12255</name>
</gene>
<dbReference type="Proteomes" id="UP000318199">
    <property type="component" value="Unassembled WGS sequence"/>
</dbReference>
<keyword evidence="2" id="KW-0732">Signal</keyword>
<sequence length="113" mass="11905">MTQAFVRAAATVLATTLLSAGAVLAQAQAPNTRIDTAPPPAEERNSVGTVEIEPVLAKKRYLEQLARSSGEPDTRTMGAGPANVVRRAQAGEDLKLQRAVDAAHRRSHSPIAP</sequence>
<evidence type="ECO:0000256" key="2">
    <source>
        <dbReference type="SAM" id="SignalP"/>
    </source>
</evidence>
<keyword evidence="4" id="KW-1185">Reference proteome</keyword>
<protein>
    <recommendedName>
        <fullName evidence="5">DUF4148 domain-containing protein</fullName>
    </recommendedName>
</protein>
<feature type="signal peptide" evidence="2">
    <location>
        <begin position="1"/>
        <end position="25"/>
    </location>
</feature>